<dbReference type="Pfam" id="PF01693">
    <property type="entry name" value="Cauli_VI"/>
    <property type="match status" value="1"/>
</dbReference>
<dbReference type="EC" id="3.1.26.4" evidence="4"/>
<comment type="cofactor">
    <cofactor evidence="2">
        <name>Mg(2+)</name>
        <dbReference type="ChEBI" id="CHEBI:18420"/>
    </cofactor>
</comment>
<dbReference type="PANTHER" id="PTHR10642">
    <property type="entry name" value="RIBONUCLEASE H1"/>
    <property type="match status" value="1"/>
</dbReference>
<comment type="catalytic activity">
    <reaction evidence="1">
        <text>Endonucleolytic cleavage to 5'-phosphomonoester.</text>
        <dbReference type="EC" id="3.1.26.4"/>
    </reaction>
</comment>
<dbReference type="InterPro" id="IPR050092">
    <property type="entry name" value="RNase_H"/>
</dbReference>
<proteinExistence type="inferred from homology"/>
<evidence type="ECO:0000313" key="12">
    <source>
        <dbReference type="WBParaSite" id="SMUV_0000608401-mRNA-1"/>
    </source>
</evidence>
<evidence type="ECO:0000256" key="3">
    <source>
        <dbReference type="ARBA" id="ARBA00005300"/>
    </source>
</evidence>
<dbReference type="SUPFAM" id="SSF55658">
    <property type="entry name" value="L9 N-domain-like"/>
    <property type="match status" value="1"/>
</dbReference>
<dbReference type="InterPro" id="IPR036397">
    <property type="entry name" value="RNaseH_sf"/>
</dbReference>
<dbReference type="PANTHER" id="PTHR10642:SF26">
    <property type="entry name" value="RIBONUCLEASE H1"/>
    <property type="match status" value="1"/>
</dbReference>
<protein>
    <recommendedName>
        <fullName evidence="4">ribonuclease H</fullName>
        <ecNumber evidence="4">3.1.26.4</ecNumber>
    </recommendedName>
</protein>
<dbReference type="Gene3D" id="3.30.420.10">
    <property type="entry name" value="Ribonuclease H-like superfamily/Ribonuclease H"/>
    <property type="match status" value="1"/>
</dbReference>
<dbReference type="GO" id="GO:0004523">
    <property type="term" value="F:RNA-DNA hybrid ribonuclease activity"/>
    <property type="evidence" value="ECO:0007669"/>
    <property type="project" value="UniProtKB-EC"/>
</dbReference>
<dbReference type="CDD" id="cd09280">
    <property type="entry name" value="RNase_HI_eukaryote_like"/>
    <property type="match status" value="1"/>
</dbReference>
<evidence type="ECO:0000256" key="7">
    <source>
        <dbReference type="ARBA" id="ARBA00022759"/>
    </source>
</evidence>
<feature type="domain" description="RNase H type-1" evidence="10">
    <location>
        <begin position="65"/>
        <end position="213"/>
    </location>
</feature>
<dbReference type="InterPro" id="IPR011320">
    <property type="entry name" value="RNase_H1_N"/>
</dbReference>
<dbReference type="FunFam" id="3.30.420.10:FF:000115">
    <property type="entry name" value="Ribonuclease H"/>
    <property type="match status" value="1"/>
</dbReference>
<dbReference type="PROSITE" id="PS50879">
    <property type="entry name" value="RNASE_H_1"/>
    <property type="match status" value="1"/>
</dbReference>
<keyword evidence="5" id="KW-0540">Nuclease</keyword>
<keyword evidence="8" id="KW-0378">Hydrolase</keyword>
<keyword evidence="11" id="KW-1185">Reference proteome</keyword>
<evidence type="ECO:0000256" key="9">
    <source>
        <dbReference type="ARBA" id="ARBA00022842"/>
    </source>
</evidence>
<organism evidence="11 12">
    <name type="scientific">Syphacia muris</name>
    <dbReference type="NCBI Taxonomy" id="451379"/>
    <lineage>
        <taxon>Eukaryota</taxon>
        <taxon>Metazoa</taxon>
        <taxon>Ecdysozoa</taxon>
        <taxon>Nematoda</taxon>
        <taxon>Chromadorea</taxon>
        <taxon>Rhabditida</taxon>
        <taxon>Spirurina</taxon>
        <taxon>Oxyuridomorpha</taxon>
        <taxon>Oxyuroidea</taxon>
        <taxon>Oxyuridae</taxon>
        <taxon>Syphacia</taxon>
    </lineage>
</organism>
<dbReference type="InterPro" id="IPR037056">
    <property type="entry name" value="RNase_H1_N_sf"/>
</dbReference>
<evidence type="ECO:0000256" key="8">
    <source>
        <dbReference type="ARBA" id="ARBA00022801"/>
    </source>
</evidence>
<dbReference type="PIRSF" id="PIRSF036852">
    <property type="entry name" value="Ribonuclease_H1_euk"/>
    <property type="match status" value="1"/>
</dbReference>
<dbReference type="STRING" id="451379.A0A0N5ANA2"/>
<dbReference type="InterPro" id="IPR017067">
    <property type="entry name" value="RNase_H1_euk"/>
</dbReference>
<evidence type="ECO:0000313" key="11">
    <source>
        <dbReference type="Proteomes" id="UP000046393"/>
    </source>
</evidence>
<accession>A0A0N5ANA2</accession>
<evidence type="ECO:0000259" key="10">
    <source>
        <dbReference type="PROSITE" id="PS50879"/>
    </source>
</evidence>
<dbReference type="InterPro" id="IPR009027">
    <property type="entry name" value="Ribosomal_bL9/RNase_H1_N"/>
</dbReference>
<dbReference type="WBParaSite" id="SMUV_0000608401-mRNA-1">
    <property type="protein sequence ID" value="SMUV_0000608401-mRNA-1"/>
    <property type="gene ID" value="SMUV_0000608401"/>
</dbReference>
<dbReference type="Pfam" id="PF00075">
    <property type="entry name" value="RNase_H"/>
    <property type="match status" value="1"/>
</dbReference>
<comment type="similarity">
    <text evidence="3">Belongs to the RNase H family.</text>
</comment>
<dbReference type="Gene3D" id="3.40.970.10">
    <property type="entry name" value="Ribonuclease H1, N-terminal domain"/>
    <property type="match status" value="1"/>
</dbReference>
<dbReference type="AlphaFoldDB" id="A0A0N5ANA2"/>
<reference evidence="12" key="1">
    <citation type="submission" date="2017-02" db="UniProtKB">
        <authorList>
            <consortium name="WormBaseParasite"/>
        </authorList>
    </citation>
    <scope>IDENTIFICATION</scope>
</reference>
<evidence type="ECO:0000256" key="4">
    <source>
        <dbReference type="ARBA" id="ARBA00012180"/>
    </source>
</evidence>
<evidence type="ECO:0000256" key="1">
    <source>
        <dbReference type="ARBA" id="ARBA00000077"/>
    </source>
</evidence>
<dbReference type="InterPro" id="IPR012337">
    <property type="entry name" value="RNaseH-like_sf"/>
</dbReference>
<evidence type="ECO:0000256" key="6">
    <source>
        <dbReference type="ARBA" id="ARBA00022723"/>
    </source>
</evidence>
<dbReference type="Proteomes" id="UP000046393">
    <property type="component" value="Unplaced"/>
</dbReference>
<dbReference type="InterPro" id="IPR002156">
    <property type="entry name" value="RNaseH_domain"/>
</dbReference>
<dbReference type="GO" id="GO:0003676">
    <property type="term" value="F:nucleic acid binding"/>
    <property type="evidence" value="ECO:0007669"/>
    <property type="project" value="InterPro"/>
</dbReference>
<keyword evidence="7" id="KW-0255">Endonuclease</keyword>
<evidence type="ECO:0000256" key="2">
    <source>
        <dbReference type="ARBA" id="ARBA00001946"/>
    </source>
</evidence>
<dbReference type="SUPFAM" id="SSF53098">
    <property type="entry name" value="Ribonuclease H-like"/>
    <property type="match status" value="1"/>
</dbReference>
<name>A0A0N5ANA2_9BILA</name>
<dbReference type="GO" id="GO:0043137">
    <property type="term" value="P:DNA replication, removal of RNA primer"/>
    <property type="evidence" value="ECO:0007669"/>
    <property type="project" value="TreeGrafter"/>
</dbReference>
<keyword evidence="6" id="KW-0479">Metal-binding</keyword>
<keyword evidence="9" id="KW-0460">Magnesium</keyword>
<sequence length="218" mass="24553">MKYVYAVARGRKPGIYESWPECLKQVHGYANARCMEKGKNNKSGFDKHSRKLGPVKNVVAEQWISDGVPVVYTDGSCMSNGMKGRCKAGFGVFWGDNHPDNLSEPLHEGPPTNNRAELTAVIRALQQAEKKGYKRLVVKTDSNLLIQSMNVWIHSWRKNNWKTSTGSDVKNKDLLVELDMMLKKVQVCFDHIRGHVGIYGNEKADELARAGAQLYCQQ</sequence>
<evidence type="ECO:0000256" key="5">
    <source>
        <dbReference type="ARBA" id="ARBA00022722"/>
    </source>
</evidence>
<dbReference type="GO" id="GO:0000287">
    <property type="term" value="F:magnesium ion binding"/>
    <property type="evidence" value="ECO:0007669"/>
    <property type="project" value="InterPro"/>
</dbReference>